<reference key="1">
    <citation type="submission" date="2019-01" db="UniProtKB">
        <authorList>
            <consortium name="RefSeq"/>
        </authorList>
    </citation>
    <scope>IDENTIFICATION</scope>
</reference>
<feature type="compositionally biased region" description="Basic and acidic residues" evidence="1">
    <location>
        <begin position="88"/>
        <end position="98"/>
    </location>
</feature>
<feature type="region of interest" description="Disordered" evidence="1">
    <location>
        <begin position="198"/>
        <end position="218"/>
    </location>
</feature>
<dbReference type="RefSeq" id="XP_025730570.1">
    <property type="nucleotide sequence ID" value="XM_025874785.1"/>
</dbReference>
<accession>A0A3Q7P9T6</accession>
<proteinExistence type="predicted"/>
<dbReference type="AlphaFoldDB" id="A0A3Q7P9T6"/>
<dbReference type="Proteomes" id="UP000286641">
    <property type="component" value="Unplaced"/>
</dbReference>
<organism evidence="2 3">
    <name type="scientific">Callorhinus ursinus</name>
    <name type="common">Northern fur seal</name>
    <dbReference type="NCBI Taxonomy" id="34884"/>
    <lineage>
        <taxon>Eukaryota</taxon>
        <taxon>Metazoa</taxon>
        <taxon>Chordata</taxon>
        <taxon>Craniata</taxon>
        <taxon>Vertebrata</taxon>
        <taxon>Euteleostomi</taxon>
        <taxon>Mammalia</taxon>
        <taxon>Eutheria</taxon>
        <taxon>Laurasiatheria</taxon>
        <taxon>Carnivora</taxon>
        <taxon>Caniformia</taxon>
        <taxon>Pinnipedia</taxon>
        <taxon>Otariidae</taxon>
        <taxon>Callorhinus</taxon>
    </lineage>
</organism>
<evidence type="ECO:0000256" key="1">
    <source>
        <dbReference type="SAM" id="MobiDB-lite"/>
    </source>
</evidence>
<reference evidence="3" key="2">
    <citation type="submission" date="2025-08" db="UniProtKB">
        <authorList>
            <consortium name="RefSeq"/>
        </authorList>
    </citation>
    <scope>IDENTIFICATION</scope>
    <source>
        <tissue evidence="3">Blood</tissue>
    </source>
</reference>
<feature type="region of interest" description="Disordered" evidence="1">
    <location>
        <begin position="1"/>
        <end position="176"/>
    </location>
</feature>
<name>A0A3Q7P9T6_CALUR</name>
<protein>
    <submittedName>
        <fullName evidence="3">Uncharacterized protein LOC112826599</fullName>
    </submittedName>
</protein>
<evidence type="ECO:0000313" key="2">
    <source>
        <dbReference type="Proteomes" id="UP000286641"/>
    </source>
</evidence>
<keyword evidence="2" id="KW-1185">Reference proteome</keyword>
<evidence type="ECO:0000313" key="3">
    <source>
        <dbReference type="RefSeq" id="XP_025730570.1"/>
    </source>
</evidence>
<gene>
    <name evidence="3" type="primary">LOC112826599</name>
</gene>
<sequence>MEGLGAGRSPNPPGRQGGDRRQLRGAPDSSSRRRGRGRSTRGPQGAGRERTRWARRRGGLGAPGRRAERSSDGRLPCGSRVPGAGCREGARPGHKGGETTRAGGGRCAPSRPPRTIDPGGRAAARARGRRVGAVPCPRARSAERRGAPPGAREPPQSSRLPARGAGRRGSVPAAGAGRARAFVCGEGAGTLCAQLPAPAGAAVPAEESQRARRAVRAL</sequence>
<dbReference type="InParanoid" id="A0A3Q7P9T6"/>